<dbReference type="GO" id="GO:0005739">
    <property type="term" value="C:mitochondrion"/>
    <property type="evidence" value="ECO:0007669"/>
    <property type="project" value="TreeGrafter"/>
</dbReference>
<comment type="cofactor">
    <cofactor evidence="1">
        <name>pyruvate</name>
        <dbReference type="ChEBI" id="CHEBI:15361"/>
    </cofactor>
</comment>
<evidence type="ECO:0000313" key="15">
    <source>
        <dbReference type="WBParaSite" id="jg11917.1"/>
    </source>
</evidence>
<dbReference type="WBParaSite" id="jg11917.1">
    <property type="protein sequence ID" value="jg11917.1"/>
    <property type="gene ID" value="jg11917"/>
</dbReference>
<dbReference type="PANTHER" id="PTHR10067:SF6">
    <property type="entry name" value="PHOSPHATIDYLSERINE DECARBOXYLASE PROENZYME, MITOCHONDRIAL"/>
    <property type="match status" value="1"/>
</dbReference>
<dbReference type="PANTHER" id="PTHR10067">
    <property type="entry name" value="PHOSPHATIDYLSERINE DECARBOXYLASE"/>
    <property type="match status" value="1"/>
</dbReference>
<keyword evidence="8" id="KW-0456">Lyase</keyword>
<dbReference type="GO" id="GO:0006646">
    <property type="term" value="P:phosphatidylethanolamine biosynthetic process"/>
    <property type="evidence" value="ECO:0007669"/>
    <property type="project" value="TreeGrafter"/>
</dbReference>
<dbReference type="InterPro" id="IPR033177">
    <property type="entry name" value="PSD-B"/>
</dbReference>
<evidence type="ECO:0000313" key="14">
    <source>
        <dbReference type="Proteomes" id="UP000887574"/>
    </source>
</evidence>
<dbReference type="NCBIfam" id="TIGR00163">
    <property type="entry name" value="PS_decarb"/>
    <property type="match status" value="1"/>
</dbReference>
<organism evidence="14 15">
    <name type="scientific">Ditylenchus dipsaci</name>
    <dbReference type="NCBI Taxonomy" id="166011"/>
    <lineage>
        <taxon>Eukaryota</taxon>
        <taxon>Metazoa</taxon>
        <taxon>Ecdysozoa</taxon>
        <taxon>Nematoda</taxon>
        <taxon>Chromadorea</taxon>
        <taxon>Rhabditida</taxon>
        <taxon>Tylenchina</taxon>
        <taxon>Tylenchomorpha</taxon>
        <taxon>Sphaerularioidea</taxon>
        <taxon>Anguinidae</taxon>
        <taxon>Anguininae</taxon>
        <taxon>Ditylenchus</taxon>
    </lineage>
</organism>
<evidence type="ECO:0000256" key="11">
    <source>
        <dbReference type="ARBA" id="ARBA00024326"/>
    </source>
</evidence>
<dbReference type="GO" id="GO:0004609">
    <property type="term" value="F:phosphatidylserine decarboxylase activity"/>
    <property type="evidence" value="ECO:0007669"/>
    <property type="project" value="UniProtKB-EC"/>
</dbReference>
<keyword evidence="9" id="KW-1208">Phospholipid metabolism</keyword>
<dbReference type="EC" id="4.1.1.65" evidence="3"/>
<dbReference type="InterPro" id="IPR003817">
    <property type="entry name" value="PS_Dcarbxylase"/>
</dbReference>
<evidence type="ECO:0000256" key="2">
    <source>
        <dbReference type="ARBA" id="ARBA00005189"/>
    </source>
</evidence>
<evidence type="ECO:0000256" key="12">
    <source>
        <dbReference type="ARBA" id="ARBA00045136"/>
    </source>
</evidence>
<evidence type="ECO:0000256" key="7">
    <source>
        <dbReference type="ARBA" id="ARBA00023209"/>
    </source>
</evidence>
<name>A0A915CRR5_9BILA</name>
<comment type="pathway">
    <text evidence="2">Lipid metabolism.</text>
</comment>
<dbReference type="Pfam" id="PF02666">
    <property type="entry name" value="PS_Dcarbxylase"/>
    <property type="match status" value="1"/>
</dbReference>
<evidence type="ECO:0000256" key="4">
    <source>
        <dbReference type="ARBA" id="ARBA00022516"/>
    </source>
</evidence>
<evidence type="ECO:0000256" key="6">
    <source>
        <dbReference type="ARBA" id="ARBA00023098"/>
    </source>
</evidence>
<keyword evidence="7" id="KW-0594">Phospholipid biosynthesis</keyword>
<accession>A0A915CRR5</accession>
<proteinExistence type="predicted"/>
<evidence type="ECO:0000256" key="13">
    <source>
        <dbReference type="SAM" id="Phobius"/>
    </source>
</evidence>
<keyword evidence="5" id="KW-0210">Decarboxylase</keyword>
<keyword evidence="14" id="KW-1185">Reference proteome</keyword>
<keyword evidence="6" id="KW-0443">Lipid metabolism</keyword>
<keyword evidence="13" id="KW-1133">Transmembrane helix</keyword>
<sequence length="371" mass="41998">MILRRVGSFAVNNFRKLQVDKIVSKNESKGVKQSVSVASLSSAVPERDRNIPRKYKRIVRFVVPQRPLLRWLILGTLSGGIAIYGWQLFAPDYRSKEDPGHYYSDWKIRLYTSLPLNAVSRMVGALANVPVPVSLRESVYGTYAKAYDCRMDEAVEESFNAYPTFAAFFNRNLKEGTRPISSSLLVSPADGTVTHFGKVVDGRVEYVKGNDYEIHEFLGPINTDTKVGHSLFQVVIYLAPGDYHAFHSPAHWKVLEKVHHPGFLLSVRPAYFDWIPKLFCLNERVVLSGLWQYGYFSGSFCMKSSLKFEFHQYPIILSAVAATNVGDIVIDSKPVKNRKILESEQYNVFDQNYHLSPGAKVGEFRLGPRSC</sequence>
<evidence type="ECO:0000256" key="9">
    <source>
        <dbReference type="ARBA" id="ARBA00023264"/>
    </source>
</evidence>
<evidence type="ECO:0000256" key="10">
    <source>
        <dbReference type="ARBA" id="ARBA00023317"/>
    </source>
</evidence>
<keyword evidence="13" id="KW-0472">Membrane</keyword>
<dbReference type="AlphaFoldDB" id="A0A915CRR5"/>
<evidence type="ECO:0000256" key="8">
    <source>
        <dbReference type="ARBA" id="ARBA00023239"/>
    </source>
</evidence>
<dbReference type="Proteomes" id="UP000887574">
    <property type="component" value="Unplaced"/>
</dbReference>
<comment type="function">
    <text evidence="12">Catalyzes the formation of phosphatidylethanolamine (PtdEtn) from phosphatidylserine (PtdSer). Plays a central role in phospholipid metabolism and in the interorganelle trafficking of phosphatidylserine. May be involved in lipid droplet biogenesis at the endoplasmic reticulum membrane.</text>
</comment>
<keyword evidence="4" id="KW-0444">Lipid biosynthesis</keyword>
<evidence type="ECO:0000256" key="3">
    <source>
        <dbReference type="ARBA" id="ARBA00012243"/>
    </source>
</evidence>
<keyword evidence="13" id="KW-0812">Transmembrane</keyword>
<keyword evidence="10" id="KW-0670">Pyruvate</keyword>
<comment type="pathway">
    <text evidence="11">Phospholipid metabolism; phosphatidylethanolamine biosynthesis.</text>
</comment>
<evidence type="ECO:0000256" key="5">
    <source>
        <dbReference type="ARBA" id="ARBA00022793"/>
    </source>
</evidence>
<feature type="transmembrane region" description="Helical" evidence="13">
    <location>
        <begin position="68"/>
        <end position="89"/>
    </location>
</feature>
<reference evidence="15" key="1">
    <citation type="submission" date="2022-11" db="UniProtKB">
        <authorList>
            <consortium name="WormBaseParasite"/>
        </authorList>
    </citation>
    <scope>IDENTIFICATION</scope>
</reference>
<protein>
    <recommendedName>
        <fullName evidence="3">phosphatidylserine decarboxylase</fullName>
        <ecNumber evidence="3">4.1.1.65</ecNumber>
    </recommendedName>
</protein>
<evidence type="ECO:0000256" key="1">
    <source>
        <dbReference type="ARBA" id="ARBA00001928"/>
    </source>
</evidence>